<keyword evidence="4" id="KW-0143">Chaperone</keyword>
<dbReference type="GO" id="GO:0005737">
    <property type="term" value="C:cytoplasm"/>
    <property type="evidence" value="ECO:0007669"/>
    <property type="project" value="UniProtKB-SubCell"/>
</dbReference>
<dbReference type="PANTHER" id="PTHR39190">
    <property type="entry name" value="FLAGELLAR ASSEMBLY FACTOR FLIW"/>
    <property type="match status" value="1"/>
</dbReference>
<evidence type="ECO:0000256" key="4">
    <source>
        <dbReference type="HAMAP-Rule" id="MF_01185"/>
    </source>
</evidence>
<evidence type="ECO:0000256" key="1">
    <source>
        <dbReference type="ARBA" id="ARBA00022490"/>
    </source>
</evidence>
<dbReference type="Pfam" id="PF02623">
    <property type="entry name" value="FliW"/>
    <property type="match status" value="1"/>
</dbReference>
<dbReference type="SUPFAM" id="SSF141457">
    <property type="entry name" value="BH3618-like"/>
    <property type="match status" value="1"/>
</dbReference>
<protein>
    <recommendedName>
        <fullName evidence="4">Flagellar assembly factor FliW</fullName>
    </recommendedName>
</protein>
<comment type="caution">
    <text evidence="5">The sequence shown here is derived from an EMBL/GenBank/DDBJ whole genome shotgun (WGS) entry which is preliminary data.</text>
</comment>
<keyword evidence="1 4" id="KW-0963">Cytoplasm</keyword>
<dbReference type="EMBL" id="SOMN01000005">
    <property type="protein sequence ID" value="TFE29029.1"/>
    <property type="molecule type" value="Genomic_DNA"/>
</dbReference>
<reference evidence="5 6" key="1">
    <citation type="submission" date="2019-03" db="EMBL/GenBank/DDBJ databases">
        <title>Cohnella endophytica sp. nov., a novel endophytic bacterium isolated from bark of Sonneratia apetala.</title>
        <authorList>
            <person name="Tuo L."/>
        </authorList>
    </citation>
    <scope>NUCLEOTIDE SEQUENCE [LARGE SCALE GENOMIC DNA]</scope>
    <source>
        <strain evidence="5 6">CCTCC AB 208254</strain>
    </source>
</reference>
<dbReference type="GO" id="GO:0044780">
    <property type="term" value="P:bacterial-type flagellum assembly"/>
    <property type="evidence" value="ECO:0007669"/>
    <property type="project" value="UniProtKB-UniRule"/>
</dbReference>
<dbReference type="PANTHER" id="PTHR39190:SF1">
    <property type="entry name" value="FLAGELLAR ASSEMBLY FACTOR FLIW"/>
    <property type="match status" value="1"/>
</dbReference>
<dbReference type="OrthoDB" id="9801235at2"/>
<name>A0A4Y8M256_9BACL</name>
<dbReference type="InterPro" id="IPR024046">
    <property type="entry name" value="Flagellar_assmbl_FliW_dom_sf"/>
</dbReference>
<gene>
    <name evidence="4" type="primary">fliW</name>
    <name evidence="5" type="ORF">E2980_06485</name>
</gene>
<keyword evidence="5" id="KW-0969">Cilium</keyword>
<dbReference type="InterPro" id="IPR003775">
    <property type="entry name" value="Flagellar_assembly_factor_FliW"/>
</dbReference>
<evidence type="ECO:0000313" key="6">
    <source>
        <dbReference type="Proteomes" id="UP000297900"/>
    </source>
</evidence>
<comment type="similarity">
    <text evidence="4">Belongs to the FliW family.</text>
</comment>
<evidence type="ECO:0000313" key="5">
    <source>
        <dbReference type="EMBL" id="TFE29029.1"/>
    </source>
</evidence>
<keyword evidence="5" id="KW-0966">Cell projection</keyword>
<comment type="subcellular location">
    <subcellularLocation>
        <location evidence="4">Cytoplasm</location>
    </subcellularLocation>
</comment>
<evidence type="ECO:0000256" key="2">
    <source>
        <dbReference type="ARBA" id="ARBA00022795"/>
    </source>
</evidence>
<comment type="subunit">
    <text evidence="4">Interacts with translational regulator CsrA and flagellin(s).</text>
</comment>
<dbReference type="Gene3D" id="2.30.290.10">
    <property type="entry name" value="BH3618-like"/>
    <property type="match status" value="1"/>
</dbReference>
<dbReference type="HAMAP" id="MF_01185">
    <property type="entry name" value="FliW"/>
    <property type="match status" value="1"/>
</dbReference>
<dbReference type="Proteomes" id="UP000297900">
    <property type="component" value="Unassembled WGS sequence"/>
</dbReference>
<evidence type="ECO:0000256" key="3">
    <source>
        <dbReference type="ARBA" id="ARBA00022845"/>
    </source>
</evidence>
<keyword evidence="5" id="KW-0282">Flagellum</keyword>
<keyword evidence="6" id="KW-1185">Reference proteome</keyword>
<dbReference type="GO" id="GO:0006417">
    <property type="term" value="P:regulation of translation"/>
    <property type="evidence" value="ECO:0007669"/>
    <property type="project" value="UniProtKB-KW"/>
</dbReference>
<comment type="function">
    <text evidence="4">Acts as an anti-CsrA protein, binds CsrA and prevents it from repressing translation of its target genes, one of which is flagellin. Binds to flagellin and participates in the assembly of the flagellum.</text>
</comment>
<keyword evidence="3 4" id="KW-0810">Translation regulation</keyword>
<organism evidence="5 6">
    <name type="scientific">Cohnella luojiensis</name>
    <dbReference type="NCBI Taxonomy" id="652876"/>
    <lineage>
        <taxon>Bacteria</taxon>
        <taxon>Bacillati</taxon>
        <taxon>Bacillota</taxon>
        <taxon>Bacilli</taxon>
        <taxon>Bacillales</taxon>
        <taxon>Paenibacillaceae</taxon>
        <taxon>Cohnella</taxon>
    </lineage>
</organism>
<keyword evidence="2 4" id="KW-1005">Bacterial flagellum biogenesis</keyword>
<dbReference type="AlphaFoldDB" id="A0A4Y8M256"/>
<accession>A0A4Y8M256</accession>
<dbReference type="NCBIfam" id="NF009793">
    <property type="entry name" value="PRK13285.1-1"/>
    <property type="match status" value="1"/>
</dbReference>
<sequence length="167" mass="18702">MIAIGEIARRSYFLIFNNGGSYMKLDTARFGELEVREEDVVQFSAGIPGFEQSHQFVLIANEDHSPLAYLQSVDDGELAFIVVDPFEFFPNYEFELPELAMKELQMESADQIIVRTIVSVTGELEHATANLVAPIVMNKSSRSGKQVVLSQTNYTTKHRLLAPDATK</sequence>
<proteinExistence type="inferred from homology"/>